<evidence type="ECO:0000313" key="2">
    <source>
        <dbReference type="Proteomes" id="UP000437446"/>
    </source>
</evidence>
<organism evidence="1 2">
    <name type="scientific">Parabacteroides merdae</name>
    <dbReference type="NCBI Taxonomy" id="46503"/>
    <lineage>
        <taxon>Bacteria</taxon>
        <taxon>Pseudomonadati</taxon>
        <taxon>Bacteroidota</taxon>
        <taxon>Bacteroidia</taxon>
        <taxon>Bacteroidales</taxon>
        <taxon>Tannerellaceae</taxon>
        <taxon>Parabacteroides</taxon>
    </lineage>
</organism>
<dbReference type="EMBL" id="WNCR01000011">
    <property type="protein sequence ID" value="MTU30866.1"/>
    <property type="molecule type" value="Genomic_DNA"/>
</dbReference>
<dbReference type="Proteomes" id="UP000437446">
    <property type="component" value="Unassembled WGS sequence"/>
</dbReference>
<dbReference type="AlphaFoldDB" id="A0A7K1HIC5"/>
<name>A0A7K1HIC5_9BACT</name>
<sequence>MQTDTTYPNIPSFRKIELEYLAWQITKIQAGIREFIGQKEAHIRFGRQNVERWVSEGTLQRYKRPGKIEYRLEDLYKCALDPYDY</sequence>
<reference evidence="1 2" key="1">
    <citation type="journal article" date="2019" name="Nat. Med.">
        <title>A library of human gut bacterial isolates paired with longitudinal multiomics data enables mechanistic microbiome research.</title>
        <authorList>
            <person name="Poyet M."/>
            <person name="Groussin M."/>
            <person name="Gibbons S.M."/>
            <person name="Avila-Pacheco J."/>
            <person name="Jiang X."/>
            <person name="Kearney S.M."/>
            <person name="Perrotta A.R."/>
            <person name="Berdy B."/>
            <person name="Zhao S."/>
            <person name="Lieberman T.D."/>
            <person name="Swanson P.K."/>
            <person name="Smith M."/>
            <person name="Roesemann S."/>
            <person name="Alexander J.E."/>
            <person name="Rich S.A."/>
            <person name="Livny J."/>
            <person name="Vlamakis H."/>
            <person name="Clish C."/>
            <person name="Bullock K."/>
            <person name="Deik A."/>
            <person name="Scott J."/>
            <person name="Pierce K.A."/>
            <person name="Xavier R.J."/>
            <person name="Alm E.J."/>
        </authorList>
    </citation>
    <scope>NUCLEOTIDE SEQUENCE [LARGE SCALE GENOMIC DNA]</scope>
    <source>
        <strain evidence="1 2">BIOML-A25</strain>
    </source>
</reference>
<evidence type="ECO:0000313" key="1">
    <source>
        <dbReference type="EMBL" id="MTU30866.1"/>
    </source>
</evidence>
<protein>
    <recommendedName>
        <fullName evidence="3">DNA-binding protein</fullName>
    </recommendedName>
</protein>
<accession>A0A7K1HIC5</accession>
<evidence type="ECO:0008006" key="3">
    <source>
        <dbReference type="Google" id="ProtNLM"/>
    </source>
</evidence>
<proteinExistence type="predicted"/>
<comment type="caution">
    <text evidence="1">The sequence shown here is derived from an EMBL/GenBank/DDBJ whole genome shotgun (WGS) entry which is preliminary data.</text>
</comment>
<gene>
    <name evidence="1" type="ORF">GMD66_16945</name>
</gene>
<dbReference type="RefSeq" id="WP_119216650.1">
    <property type="nucleotide sequence ID" value="NZ_JAJCQX010000057.1"/>
</dbReference>